<evidence type="ECO:0000313" key="2">
    <source>
        <dbReference type="Proteomes" id="UP001056120"/>
    </source>
</evidence>
<evidence type="ECO:0000313" key="1">
    <source>
        <dbReference type="EMBL" id="KAI3756724.1"/>
    </source>
</evidence>
<accession>A0ACB9ECR4</accession>
<organism evidence="1 2">
    <name type="scientific">Smallanthus sonchifolius</name>
    <dbReference type="NCBI Taxonomy" id="185202"/>
    <lineage>
        <taxon>Eukaryota</taxon>
        <taxon>Viridiplantae</taxon>
        <taxon>Streptophyta</taxon>
        <taxon>Embryophyta</taxon>
        <taxon>Tracheophyta</taxon>
        <taxon>Spermatophyta</taxon>
        <taxon>Magnoliopsida</taxon>
        <taxon>eudicotyledons</taxon>
        <taxon>Gunneridae</taxon>
        <taxon>Pentapetalae</taxon>
        <taxon>asterids</taxon>
        <taxon>campanulids</taxon>
        <taxon>Asterales</taxon>
        <taxon>Asteraceae</taxon>
        <taxon>Asteroideae</taxon>
        <taxon>Heliantheae alliance</taxon>
        <taxon>Millerieae</taxon>
        <taxon>Smallanthus</taxon>
    </lineage>
</organism>
<reference evidence="2" key="1">
    <citation type="journal article" date="2022" name="Mol. Ecol. Resour.">
        <title>The genomes of chicory, endive, great burdock and yacon provide insights into Asteraceae palaeo-polyploidization history and plant inulin production.</title>
        <authorList>
            <person name="Fan W."/>
            <person name="Wang S."/>
            <person name="Wang H."/>
            <person name="Wang A."/>
            <person name="Jiang F."/>
            <person name="Liu H."/>
            <person name="Zhao H."/>
            <person name="Xu D."/>
            <person name="Zhang Y."/>
        </authorList>
    </citation>
    <scope>NUCLEOTIDE SEQUENCE [LARGE SCALE GENOMIC DNA]</scope>
    <source>
        <strain evidence="2">cv. Yunnan</strain>
    </source>
</reference>
<proteinExistence type="predicted"/>
<reference evidence="1 2" key="2">
    <citation type="journal article" date="2022" name="Mol. Ecol. Resour.">
        <title>The genomes of chicory, endive, great burdock and yacon provide insights into Asteraceae paleo-polyploidization history and plant inulin production.</title>
        <authorList>
            <person name="Fan W."/>
            <person name="Wang S."/>
            <person name="Wang H."/>
            <person name="Wang A."/>
            <person name="Jiang F."/>
            <person name="Liu H."/>
            <person name="Zhao H."/>
            <person name="Xu D."/>
            <person name="Zhang Y."/>
        </authorList>
    </citation>
    <scope>NUCLEOTIDE SEQUENCE [LARGE SCALE GENOMIC DNA]</scope>
    <source>
        <strain evidence="2">cv. Yunnan</strain>
        <tissue evidence="1">Leaves</tissue>
    </source>
</reference>
<gene>
    <name evidence="1" type="ORF">L1987_56546</name>
</gene>
<protein>
    <submittedName>
        <fullName evidence="1">Uncharacterized protein</fullName>
    </submittedName>
</protein>
<name>A0ACB9ECR4_9ASTR</name>
<dbReference type="Proteomes" id="UP001056120">
    <property type="component" value="Linkage Group LG18"/>
</dbReference>
<dbReference type="EMBL" id="CM042035">
    <property type="protein sequence ID" value="KAI3756724.1"/>
    <property type="molecule type" value="Genomic_DNA"/>
</dbReference>
<sequence>MRPAIVLGIICGLPAVYKSHDGNTRGLAPWAKGCIKQGNLNDIIGRRLSGQIANKCGKDFARIACDCLHEKPHKRPKMAVVVSRLEKILSLQERLDSSMPEPKFIDKILSCFRPNTELEGDNFVLAGGSEDRPCSKVSNPVIATGQGEVLYDESASELSHISRSEGDNVRDAMVMARNDEVQSGKGKLMAFRRFYTGPLSWNLRIKVALGVAKGLAYLHKPESKVMCQDFNSTSILIDSNDNARISNFGMVKDGPVDSKSHASRQVIHTKGYADPEYIKTDSKEIEKIIDPHRDEHYSSHVAQGAALIAKRCLFEEPKCRPTAHEVVKELERLMLPE</sequence>
<keyword evidence="2" id="KW-1185">Reference proteome</keyword>
<comment type="caution">
    <text evidence="1">The sequence shown here is derived from an EMBL/GenBank/DDBJ whole genome shotgun (WGS) entry which is preliminary data.</text>
</comment>